<keyword evidence="2" id="KW-1185">Reference proteome</keyword>
<proteinExistence type="predicted"/>
<sequence>MLRSIRNASPMPPFLCLAASVFNKHIMWWTVGMHLSLCRTNSHHAKLGEIAIARGKEDCPMLT</sequence>
<dbReference type="AlphaFoldDB" id="A0A238WSH7"/>
<protein>
    <submittedName>
        <fullName evidence="1">Uncharacterized protein</fullName>
    </submittedName>
</protein>
<organism evidence="1 2">
    <name type="scientific">Puniceibacterium sediminis</name>
    <dbReference type="NCBI Taxonomy" id="1608407"/>
    <lineage>
        <taxon>Bacteria</taxon>
        <taxon>Pseudomonadati</taxon>
        <taxon>Pseudomonadota</taxon>
        <taxon>Alphaproteobacteria</taxon>
        <taxon>Rhodobacterales</taxon>
        <taxon>Paracoccaceae</taxon>
        <taxon>Puniceibacterium</taxon>
    </lineage>
</organism>
<accession>A0A238WSH7</accession>
<evidence type="ECO:0000313" key="2">
    <source>
        <dbReference type="Proteomes" id="UP000198417"/>
    </source>
</evidence>
<reference evidence="1 2" key="1">
    <citation type="submission" date="2017-06" db="EMBL/GenBank/DDBJ databases">
        <authorList>
            <person name="Kim H.J."/>
            <person name="Triplett B.A."/>
        </authorList>
    </citation>
    <scope>NUCLEOTIDE SEQUENCE [LARGE SCALE GENOMIC DNA]</scope>
    <source>
        <strain evidence="1 2">DSM 29052</strain>
    </source>
</reference>
<name>A0A238WSH7_9RHOB</name>
<dbReference type="Proteomes" id="UP000198417">
    <property type="component" value="Unassembled WGS sequence"/>
</dbReference>
<gene>
    <name evidence="1" type="ORF">SAMN06265370_10767</name>
</gene>
<dbReference type="EMBL" id="FZNN01000007">
    <property type="protein sequence ID" value="SNR49485.1"/>
    <property type="molecule type" value="Genomic_DNA"/>
</dbReference>
<evidence type="ECO:0000313" key="1">
    <source>
        <dbReference type="EMBL" id="SNR49485.1"/>
    </source>
</evidence>